<evidence type="ECO:0000313" key="3">
    <source>
        <dbReference type="Proteomes" id="UP000319257"/>
    </source>
</evidence>
<comment type="caution">
    <text evidence="2">The sequence shown here is derived from an EMBL/GenBank/DDBJ whole genome shotgun (WGS) entry which is preliminary data.</text>
</comment>
<organism evidence="2 3">
    <name type="scientific">Thyridium curvatum</name>
    <dbReference type="NCBI Taxonomy" id="1093900"/>
    <lineage>
        <taxon>Eukaryota</taxon>
        <taxon>Fungi</taxon>
        <taxon>Dikarya</taxon>
        <taxon>Ascomycota</taxon>
        <taxon>Pezizomycotina</taxon>
        <taxon>Sordariomycetes</taxon>
        <taxon>Sordariomycetidae</taxon>
        <taxon>Thyridiales</taxon>
        <taxon>Thyridiaceae</taxon>
        <taxon>Thyridium</taxon>
    </lineage>
</organism>
<dbReference type="InterPro" id="IPR001509">
    <property type="entry name" value="Epimerase_deHydtase"/>
</dbReference>
<dbReference type="Gene3D" id="3.40.50.720">
    <property type="entry name" value="NAD(P)-binding Rossmann-like Domain"/>
    <property type="match status" value="1"/>
</dbReference>
<evidence type="ECO:0000313" key="2">
    <source>
        <dbReference type="EMBL" id="TPX07959.1"/>
    </source>
</evidence>
<sequence>MPHADGPKLLLTGATGYVGGTVLHHLINSPNPGLKDVTISLLVRGEDRAQMLEETYGKRVECILFNDLDDTDLVRSVASQHDIIVNAASGFHPSSAEAMVRGLAERKKAKEEAVAAAAAAAAGGGQASATVWMIHTSGCSNISDSPITGEPFPDREWRDAEAGAVYEFERAENARAWAPQRAAELAVLAAGEELGVGATSLQAPLLFGGGEGLFRRAGVLVPLMTAYVLRRGHGFCLGGAAATAVIDWVHVFDLADLYVRCVVEVLERGGAGLPSGRRGIVFPTAGRTLIRDLARRCVEAARAAGLLEEEGEEEEAAVRTVDLAEAATTCGGDTAAAERRWAGHRKTVGTVARERLGWRPVMGDKAWRADFEDELQAALAGRRGVAIDDSRAPARGGRSAIRVSNTITVE</sequence>
<name>A0A507ASR8_9PEZI</name>
<dbReference type="Pfam" id="PF01370">
    <property type="entry name" value="Epimerase"/>
    <property type="match status" value="1"/>
</dbReference>
<dbReference type="AlphaFoldDB" id="A0A507ASR8"/>
<dbReference type="RefSeq" id="XP_030989670.1">
    <property type="nucleotide sequence ID" value="XM_031133030.1"/>
</dbReference>
<evidence type="ECO:0000259" key="1">
    <source>
        <dbReference type="Pfam" id="PF01370"/>
    </source>
</evidence>
<dbReference type="PANTHER" id="PTHR48079:SF6">
    <property type="entry name" value="NAD(P)-BINDING DOMAIN-CONTAINING PROTEIN-RELATED"/>
    <property type="match status" value="1"/>
</dbReference>
<dbReference type="InParanoid" id="A0A507ASR8"/>
<gene>
    <name evidence="2" type="ORF">E0L32_010414</name>
</gene>
<accession>A0A507ASR8</accession>
<dbReference type="PANTHER" id="PTHR48079">
    <property type="entry name" value="PROTEIN YEEZ"/>
    <property type="match status" value="1"/>
</dbReference>
<dbReference type="GO" id="GO:0005737">
    <property type="term" value="C:cytoplasm"/>
    <property type="evidence" value="ECO:0007669"/>
    <property type="project" value="TreeGrafter"/>
</dbReference>
<dbReference type="InterPro" id="IPR051783">
    <property type="entry name" value="NAD(P)-dependent_oxidoreduct"/>
</dbReference>
<dbReference type="SUPFAM" id="SSF51735">
    <property type="entry name" value="NAD(P)-binding Rossmann-fold domains"/>
    <property type="match status" value="1"/>
</dbReference>
<dbReference type="GeneID" id="41977861"/>
<dbReference type="OrthoDB" id="10262413at2759"/>
<keyword evidence="3" id="KW-1185">Reference proteome</keyword>
<reference evidence="2 3" key="1">
    <citation type="submission" date="2019-06" db="EMBL/GenBank/DDBJ databases">
        <title>Draft genome sequence of the filamentous fungus Phialemoniopsis curvata isolated from diesel fuel.</title>
        <authorList>
            <person name="Varaljay V.A."/>
            <person name="Lyon W.J."/>
            <person name="Crouch A.L."/>
            <person name="Drake C.E."/>
            <person name="Hollomon J.M."/>
            <person name="Nadeau L.J."/>
            <person name="Nunn H.S."/>
            <person name="Stevenson B.S."/>
            <person name="Bojanowski C.L."/>
            <person name="Crookes-Goodson W.J."/>
        </authorList>
    </citation>
    <scope>NUCLEOTIDE SEQUENCE [LARGE SCALE GENOMIC DNA]</scope>
    <source>
        <strain evidence="2 3">D216</strain>
    </source>
</reference>
<protein>
    <recommendedName>
        <fullName evidence="1">NAD-dependent epimerase/dehydratase domain-containing protein</fullName>
    </recommendedName>
</protein>
<dbReference type="Proteomes" id="UP000319257">
    <property type="component" value="Unassembled WGS sequence"/>
</dbReference>
<dbReference type="EMBL" id="SKBQ01000083">
    <property type="protein sequence ID" value="TPX07959.1"/>
    <property type="molecule type" value="Genomic_DNA"/>
</dbReference>
<dbReference type="STRING" id="1093900.A0A507ASR8"/>
<proteinExistence type="predicted"/>
<feature type="domain" description="NAD-dependent epimerase/dehydratase" evidence="1">
    <location>
        <begin position="10"/>
        <end position="262"/>
    </location>
</feature>
<dbReference type="InterPro" id="IPR036291">
    <property type="entry name" value="NAD(P)-bd_dom_sf"/>
</dbReference>
<dbReference type="GO" id="GO:0004029">
    <property type="term" value="F:aldehyde dehydrogenase (NAD+) activity"/>
    <property type="evidence" value="ECO:0007669"/>
    <property type="project" value="TreeGrafter"/>
</dbReference>